<gene>
    <name evidence="1" type="ORF">VP01_7258g1</name>
</gene>
<dbReference type="EMBL" id="LAVV01012670">
    <property type="protein sequence ID" value="KNZ46443.1"/>
    <property type="molecule type" value="Genomic_DNA"/>
</dbReference>
<dbReference type="AlphaFoldDB" id="A0A0L6UD31"/>
<comment type="caution">
    <text evidence="1">The sequence shown here is derived from an EMBL/GenBank/DDBJ whole genome shotgun (WGS) entry which is preliminary data.</text>
</comment>
<keyword evidence="2" id="KW-1185">Reference proteome</keyword>
<organism evidence="1 2">
    <name type="scientific">Puccinia sorghi</name>
    <dbReference type="NCBI Taxonomy" id="27349"/>
    <lineage>
        <taxon>Eukaryota</taxon>
        <taxon>Fungi</taxon>
        <taxon>Dikarya</taxon>
        <taxon>Basidiomycota</taxon>
        <taxon>Pucciniomycotina</taxon>
        <taxon>Pucciniomycetes</taxon>
        <taxon>Pucciniales</taxon>
        <taxon>Pucciniaceae</taxon>
        <taxon>Puccinia</taxon>
    </lineage>
</organism>
<dbReference type="Proteomes" id="UP000037035">
    <property type="component" value="Unassembled WGS sequence"/>
</dbReference>
<evidence type="ECO:0008006" key="3">
    <source>
        <dbReference type="Google" id="ProtNLM"/>
    </source>
</evidence>
<feature type="non-terminal residue" evidence="1">
    <location>
        <position position="1"/>
    </location>
</feature>
<accession>A0A0L6UD31</accession>
<sequence>PNPSLVLWITRSGPAPFGSQTQALATNYKAFFSPVNFFSQMTPLCSQMIARRYSASYSGDRASKWFKPYLDLLENQSPSCLINNWDRFGQQLFSLFRDPNEDNGKALNYIALFQTLQSRIDWNNAAFAFHFRKGLP</sequence>
<protein>
    <recommendedName>
        <fullName evidence="3">Retrotransposon gag domain-containing protein</fullName>
    </recommendedName>
</protein>
<feature type="non-terminal residue" evidence="1">
    <location>
        <position position="136"/>
    </location>
</feature>
<evidence type="ECO:0000313" key="2">
    <source>
        <dbReference type="Proteomes" id="UP000037035"/>
    </source>
</evidence>
<dbReference type="VEuPathDB" id="FungiDB:VP01_7258g1"/>
<dbReference type="OrthoDB" id="2514121at2759"/>
<name>A0A0L6UD31_9BASI</name>
<proteinExistence type="predicted"/>
<evidence type="ECO:0000313" key="1">
    <source>
        <dbReference type="EMBL" id="KNZ46443.1"/>
    </source>
</evidence>
<reference evidence="1 2" key="1">
    <citation type="submission" date="2015-08" db="EMBL/GenBank/DDBJ databases">
        <title>Next Generation Sequencing and Analysis of the Genome of Puccinia sorghi L Schw, the Causal Agent of Maize Common Rust.</title>
        <authorList>
            <person name="Rochi L."/>
            <person name="Burguener G."/>
            <person name="Darino M."/>
            <person name="Turjanski A."/>
            <person name="Kreff E."/>
            <person name="Dieguez M.J."/>
            <person name="Sacco F."/>
        </authorList>
    </citation>
    <scope>NUCLEOTIDE SEQUENCE [LARGE SCALE GENOMIC DNA]</scope>
    <source>
        <strain evidence="1 2">RO10H11247</strain>
    </source>
</reference>